<dbReference type="PANTHER" id="PTHR33973">
    <property type="entry name" value="OS07G0153300 PROTEIN"/>
    <property type="match status" value="1"/>
</dbReference>
<dbReference type="OrthoDB" id="9778801at2"/>
<evidence type="ECO:0000313" key="1">
    <source>
        <dbReference type="EMBL" id="SIN77608.1"/>
    </source>
</evidence>
<gene>
    <name evidence="1" type="ORF">SAMN05444002_0298</name>
</gene>
<dbReference type="EMBL" id="FSRL01000001">
    <property type="protein sequence ID" value="SIN77608.1"/>
    <property type="molecule type" value="Genomic_DNA"/>
</dbReference>
<name>A0A1N6E3L6_9RHOB</name>
<dbReference type="STRING" id="1217970.SAMN05444002_0298"/>
<dbReference type="Proteomes" id="UP000184932">
    <property type="component" value="Unassembled WGS sequence"/>
</dbReference>
<sequence length="250" mass="27708">MSFAPQHLAGTTTHTRRGAIRHGFRYGVDYVLIDPEQGGPGPRLFSRNRFNLASVHDTDHGGPLKQGRGPAWAREVLAAHGLHPARLLLLTQPRFLGYVFNPVSFWLALDGDSLHAVIAEVSTPFGDRHSYLCHLPEFAPITPEHTLTASKALHVSPFQDVAGRYDFRFDLRPDRLSFTILHRNGEEGVAAALFGPRAPLTNSGLIRASLRRPLGALRTIALIHWQALRLRLKGARYRSRPTPPSSEVTS</sequence>
<dbReference type="RefSeq" id="WP_074254497.1">
    <property type="nucleotide sequence ID" value="NZ_FSRL01000001.1"/>
</dbReference>
<accession>A0A1N6E3L6</accession>
<dbReference type="PANTHER" id="PTHR33973:SF4">
    <property type="entry name" value="OS07G0153300 PROTEIN"/>
    <property type="match status" value="1"/>
</dbReference>
<dbReference type="InterPro" id="IPR010775">
    <property type="entry name" value="DUF1365"/>
</dbReference>
<proteinExistence type="predicted"/>
<dbReference type="AlphaFoldDB" id="A0A1N6E3L6"/>
<keyword evidence="2" id="KW-1185">Reference proteome</keyword>
<reference evidence="2" key="1">
    <citation type="submission" date="2016-11" db="EMBL/GenBank/DDBJ databases">
        <authorList>
            <person name="Varghese N."/>
            <person name="Submissions S."/>
        </authorList>
    </citation>
    <scope>NUCLEOTIDE SEQUENCE [LARGE SCALE GENOMIC DNA]</scope>
    <source>
        <strain evidence="2">DSM 29440</strain>
    </source>
</reference>
<organism evidence="1 2">
    <name type="scientific">Vannielia litorea</name>
    <dbReference type="NCBI Taxonomy" id="1217970"/>
    <lineage>
        <taxon>Bacteria</taxon>
        <taxon>Pseudomonadati</taxon>
        <taxon>Pseudomonadota</taxon>
        <taxon>Alphaproteobacteria</taxon>
        <taxon>Rhodobacterales</taxon>
        <taxon>Paracoccaceae</taxon>
        <taxon>Vannielia</taxon>
    </lineage>
</organism>
<protein>
    <recommendedName>
        <fullName evidence="3">Cyclopropane-fatty-acyl-phospholipid synthase</fullName>
    </recommendedName>
</protein>
<dbReference type="Pfam" id="PF07103">
    <property type="entry name" value="DUF1365"/>
    <property type="match status" value="1"/>
</dbReference>
<evidence type="ECO:0008006" key="3">
    <source>
        <dbReference type="Google" id="ProtNLM"/>
    </source>
</evidence>
<evidence type="ECO:0000313" key="2">
    <source>
        <dbReference type="Proteomes" id="UP000184932"/>
    </source>
</evidence>